<evidence type="ECO:0000313" key="1">
    <source>
        <dbReference type="EMBL" id="STZ28349.1"/>
    </source>
</evidence>
<sequence>MKKNTSIKLLEVLQEYYSRGKDIYTIKKEGIVKFVDIDPNSDFYFKIEKEEINGSNHILEVSYKPFKENSIIGIDKRRMDISDLKKCLESWMIMMSKYNQLKYIDDLEDPIVESFAEEYYDTFEIIDEDAEINPYPLHQIEKIEFLLTEIQTKIEKDKEKIIEQSSPKVVEEIEERIQDIRQTIYKSTKKTISKKISRLFGFMTKEGGNLVRILVQEGVKEAIKIWVKSNIGIQ</sequence>
<dbReference type="EMBL" id="UGQL01000001">
    <property type="protein sequence ID" value="STZ28349.1"/>
    <property type="molecule type" value="Genomic_DNA"/>
</dbReference>
<organism evidence="1 2">
    <name type="scientific">Myroides odoratus</name>
    <name type="common">Flavobacterium odoratum</name>
    <dbReference type="NCBI Taxonomy" id="256"/>
    <lineage>
        <taxon>Bacteria</taxon>
        <taxon>Pseudomonadati</taxon>
        <taxon>Bacteroidota</taxon>
        <taxon>Flavobacteriia</taxon>
        <taxon>Flavobacteriales</taxon>
        <taxon>Flavobacteriaceae</taxon>
        <taxon>Myroides</taxon>
    </lineage>
</organism>
<dbReference type="AlphaFoldDB" id="A0A378RPR3"/>
<name>A0A378RPR3_MYROD</name>
<evidence type="ECO:0000313" key="2">
    <source>
        <dbReference type="Proteomes" id="UP000255024"/>
    </source>
</evidence>
<proteinExistence type="predicted"/>
<protein>
    <submittedName>
        <fullName evidence="1">Uncharacterized protein</fullName>
    </submittedName>
</protein>
<accession>A0A378RPR3</accession>
<dbReference type="RefSeq" id="WP_115091310.1">
    <property type="nucleotide sequence ID" value="NZ_CP068107.1"/>
</dbReference>
<dbReference type="Proteomes" id="UP000255024">
    <property type="component" value="Unassembled WGS sequence"/>
</dbReference>
<gene>
    <name evidence="1" type="ORF">NCTC11179_01893</name>
</gene>
<keyword evidence="2" id="KW-1185">Reference proteome</keyword>
<reference evidence="1 2" key="1">
    <citation type="submission" date="2018-06" db="EMBL/GenBank/DDBJ databases">
        <authorList>
            <consortium name="Pathogen Informatics"/>
            <person name="Doyle S."/>
        </authorList>
    </citation>
    <scope>NUCLEOTIDE SEQUENCE [LARGE SCALE GENOMIC DNA]</scope>
    <source>
        <strain evidence="1 2">NCTC11179</strain>
    </source>
</reference>